<accession>A0A136JAE8</accession>
<organism evidence="2 3">
    <name type="scientific">Microdochium bolleyi</name>
    <dbReference type="NCBI Taxonomy" id="196109"/>
    <lineage>
        <taxon>Eukaryota</taxon>
        <taxon>Fungi</taxon>
        <taxon>Dikarya</taxon>
        <taxon>Ascomycota</taxon>
        <taxon>Pezizomycotina</taxon>
        <taxon>Sordariomycetes</taxon>
        <taxon>Xylariomycetidae</taxon>
        <taxon>Xylariales</taxon>
        <taxon>Microdochiaceae</taxon>
        <taxon>Microdochium</taxon>
    </lineage>
</organism>
<dbReference type="GO" id="GO:0008608">
    <property type="term" value="P:attachment of spindle microtubules to kinetochore"/>
    <property type="evidence" value="ECO:0007669"/>
    <property type="project" value="InterPro"/>
</dbReference>
<gene>
    <name evidence="2" type="ORF">Micbo1qcDRAFT_173005</name>
</gene>
<sequence>MLWHDCSPVWNDRSLVANSGACEKATCRDTGLGYCSNDTVHSALVMLVNELHVQREHVKVLLPRGSRGGPGHYQTHNRHQSKLKPLDEEGKPAREILTQAPPPADMSTRSGMPTTTTRASMMPVHGGSGGGASGPGGGGGVKARQLTHLHSQLAQLSANLADTENLLRMTSVQAEAMRGLAAWHGGMFMAASKVLGEESVKDQQPK</sequence>
<dbReference type="InParanoid" id="A0A136JAE8"/>
<evidence type="ECO:0000256" key="1">
    <source>
        <dbReference type="SAM" id="MobiDB-lite"/>
    </source>
</evidence>
<dbReference type="Proteomes" id="UP000070501">
    <property type="component" value="Unassembled WGS sequence"/>
</dbReference>
<dbReference type="PANTHER" id="PTHR28289:SF1">
    <property type="entry name" value="DASH COMPLEX SUBUNIT HSK3"/>
    <property type="match status" value="1"/>
</dbReference>
<evidence type="ECO:0000313" key="2">
    <source>
        <dbReference type="EMBL" id="KXJ94159.1"/>
    </source>
</evidence>
<dbReference type="InterPro" id="IPR042332">
    <property type="entry name" value="Hsk3"/>
</dbReference>
<dbReference type="OrthoDB" id="3358869at2759"/>
<reference evidence="3" key="1">
    <citation type="submission" date="2016-02" db="EMBL/GenBank/DDBJ databases">
        <title>Draft genome sequence of Microdochium bolleyi, a fungal endophyte of beachgrass.</title>
        <authorList>
            <consortium name="DOE Joint Genome Institute"/>
            <person name="David A.S."/>
            <person name="May G."/>
            <person name="Haridas S."/>
            <person name="Lim J."/>
            <person name="Wang M."/>
            <person name="Labutti K."/>
            <person name="Lipzen A."/>
            <person name="Barry K."/>
            <person name="Grigoriev I.V."/>
        </authorList>
    </citation>
    <scope>NUCLEOTIDE SEQUENCE [LARGE SCALE GENOMIC DNA]</scope>
    <source>
        <strain evidence="3">J235TASD1</strain>
    </source>
</reference>
<protein>
    <submittedName>
        <fullName evidence="2">DASH complex subunit Hsk3 like-domain-containing protein</fullName>
    </submittedName>
</protein>
<dbReference type="Pfam" id="PF08227">
    <property type="entry name" value="DASH_Hsk3"/>
    <property type="match status" value="1"/>
</dbReference>
<proteinExistence type="predicted"/>
<evidence type="ECO:0000313" key="3">
    <source>
        <dbReference type="Proteomes" id="UP000070501"/>
    </source>
</evidence>
<dbReference type="AlphaFoldDB" id="A0A136JAE8"/>
<dbReference type="GO" id="GO:0042729">
    <property type="term" value="C:DASH complex"/>
    <property type="evidence" value="ECO:0007669"/>
    <property type="project" value="TreeGrafter"/>
</dbReference>
<keyword evidence="3" id="KW-1185">Reference proteome</keyword>
<dbReference type="STRING" id="196109.A0A136JAE8"/>
<dbReference type="GO" id="GO:0051010">
    <property type="term" value="F:microtubule plus-end binding"/>
    <property type="evidence" value="ECO:0007669"/>
    <property type="project" value="TreeGrafter"/>
</dbReference>
<feature type="region of interest" description="Disordered" evidence="1">
    <location>
        <begin position="65"/>
        <end position="89"/>
    </location>
</feature>
<dbReference type="PANTHER" id="PTHR28289">
    <property type="entry name" value="DASH COMPLEX SUBUNIT HSK3"/>
    <property type="match status" value="1"/>
</dbReference>
<dbReference type="EMBL" id="KQ964247">
    <property type="protein sequence ID" value="KXJ94159.1"/>
    <property type="molecule type" value="Genomic_DNA"/>
</dbReference>
<dbReference type="InterPro" id="IPR013183">
    <property type="entry name" value="Hsk3-like"/>
</dbReference>
<name>A0A136JAE8_9PEZI</name>